<keyword evidence="2" id="KW-1185">Reference proteome</keyword>
<dbReference type="PANTHER" id="PTHR33639:SF2">
    <property type="entry name" value="DUF393 DOMAIN-CONTAINING PROTEIN"/>
    <property type="match status" value="1"/>
</dbReference>
<organism evidence="1 2">
    <name type="scientific">Priestia flexa</name>
    <dbReference type="NCBI Taxonomy" id="86664"/>
    <lineage>
        <taxon>Bacteria</taxon>
        <taxon>Bacillati</taxon>
        <taxon>Bacillota</taxon>
        <taxon>Bacilli</taxon>
        <taxon>Bacillales</taxon>
        <taxon>Bacillaceae</taxon>
        <taxon>Priestia</taxon>
    </lineage>
</organism>
<dbReference type="InterPro" id="IPR052927">
    <property type="entry name" value="DCC_oxidoreductase"/>
</dbReference>
<sequence length="142" mass="16920">MKKHIIFFDGDCHMCNQTILFIMNHDPTVTFCFASLQSSLGEKLRTNHIIPQQYNSIVLFQNELIYTKSTAMLRIVKELTGPVKYAYVFIIVPKRLRDKVYDYVAKHRHKFMKKRGCRLPTAEERSRFLTEKEVKEWANERF</sequence>
<proteinExistence type="predicted"/>
<comment type="caution">
    <text evidence="1">The sequence shown here is derived from an EMBL/GenBank/DDBJ whole genome shotgun (WGS) entry which is preliminary data.</text>
</comment>
<evidence type="ECO:0000313" key="1">
    <source>
        <dbReference type="EMBL" id="MDW8518034.1"/>
    </source>
</evidence>
<dbReference type="PANTHER" id="PTHR33639">
    <property type="entry name" value="THIOL-DISULFIDE OXIDOREDUCTASE DCC"/>
    <property type="match status" value="1"/>
</dbReference>
<dbReference type="RefSeq" id="WP_163071306.1">
    <property type="nucleotide sequence ID" value="NZ_CP040367.1"/>
</dbReference>
<protein>
    <submittedName>
        <fullName evidence="1">DCC1-like thiol-disulfide oxidoreductase family protein</fullName>
    </submittedName>
</protein>
<dbReference type="InterPro" id="IPR007263">
    <property type="entry name" value="DCC1-like"/>
</dbReference>
<reference evidence="2" key="1">
    <citation type="submission" date="2023-07" db="EMBL/GenBank/DDBJ databases">
        <title>Draft genomic sequences of Priestia flexa CCM isolated from the soil of an abandoned mine contaminated by free cyanide in the high Andean zone of Tacna, Peru.</title>
        <authorList>
            <person name="Caceda Quiroz C.J."/>
            <person name="Maraza Chooque G.J."/>
            <person name="Fora Quispe G.L."/>
            <person name="Carpio Mamani M."/>
        </authorList>
    </citation>
    <scope>NUCLEOTIDE SEQUENCE [LARGE SCALE GENOMIC DNA]</scope>
    <source>
        <strain evidence="2">CCM</strain>
    </source>
</reference>
<dbReference type="Pfam" id="PF04134">
    <property type="entry name" value="DCC1-like"/>
    <property type="match status" value="1"/>
</dbReference>
<evidence type="ECO:0000313" key="2">
    <source>
        <dbReference type="Proteomes" id="UP001284771"/>
    </source>
</evidence>
<name>A0ABU4JAJ1_9BACI</name>
<dbReference type="Proteomes" id="UP001284771">
    <property type="component" value="Unassembled WGS sequence"/>
</dbReference>
<gene>
    <name evidence="1" type="ORF">RIB56_18145</name>
</gene>
<accession>A0ABU4JAJ1</accession>
<dbReference type="EMBL" id="JAWUZT010000074">
    <property type="protein sequence ID" value="MDW8518034.1"/>
    <property type="molecule type" value="Genomic_DNA"/>
</dbReference>